<dbReference type="Proteomes" id="UP000230750">
    <property type="component" value="Unassembled WGS sequence"/>
</dbReference>
<dbReference type="Gene3D" id="3.15.10.10">
    <property type="entry name" value="Bactericidal permeability-increasing protein, domain 1"/>
    <property type="match status" value="1"/>
</dbReference>
<name>A0A2G8JE71_STIJA</name>
<evidence type="ECO:0000256" key="1">
    <source>
        <dbReference type="SAM" id="MobiDB-lite"/>
    </source>
</evidence>
<dbReference type="AlphaFoldDB" id="A0A2G8JE71"/>
<proteinExistence type="predicted"/>
<reference evidence="2 3" key="1">
    <citation type="journal article" date="2017" name="PLoS Biol.">
        <title>The sea cucumber genome provides insights into morphological evolution and visceral regeneration.</title>
        <authorList>
            <person name="Zhang X."/>
            <person name="Sun L."/>
            <person name="Yuan J."/>
            <person name="Sun Y."/>
            <person name="Gao Y."/>
            <person name="Zhang L."/>
            <person name="Li S."/>
            <person name="Dai H."/>
            <person name="Hamel J.F."/>
            <person name="Liu C."/>
            <person name="Yu Y."/>
            <person name="Liu S."/>
            <person name="Lin W."/>
            <person name="Guo K."/>
            <person name="Jin S."/>
            <person name="Xu P."/>
            <person name="Storey K.B."/>
            <person name="Huan P."/>
            <person name="Zhang T."/>
            <person name="Zhou Y."/>
            <person name="Zhang J."/>
            <person name="Lin C."/>
            <person name="Li X."/>
            <person name="Xing L."/>
            <person name="Huo D."/>
            <person name="Sun M."/>
            <person name="Wang L."/>
            <person name="Mercier A."/>
            <person name="Li F."/>
            <person name="Yang H."/>
            <person name="Xiang J."/>
        </authorList>
    </citation>
    <scope>NUCLEOTIDE SEQUENCE [LARGE SCALE GENOMIC DNA]</scope>
    <source>
        <strain evidence="2">Shaxun</strain>
        <tissue evidence="2">Muscle</tissue>
    </source>
</reference>
<dbReference type="SUPFAM" id="SSF55394">
    <property type="entry name" value="Bactericidal permeability-increasing protein, BPI"/>
    <property type="match status" value="1"/>
</dbReference>
<sequence length="234" mass="26168">MAAAGRRKAEEMARGHRIPDQSGSTGPVSYHVSGSKSLISVKKMIFFPSYSADGSFDATVGDMSTTFYIRVGADTRGRPHVSRSYLGCCNADHVSVDLHGQPGWISDKAAAYLQDYVNDEACPQIFPEITNMINQQLRSLTMLEEIYDGLELDYSFVSNPRMQMSSFDINHKILPKAGSREEASLAYQSRKLTEVSLLDSYLTSMVMNCQLSTTLYYWTTYITRDESNSGPYDR</sequence>
<organism evidence="2 3">
    <name type="scientific">Stichopus japonicus</name>
    <name type="common">Sea cucumber</name>
    <dbReference type="NCBI Taxonomy" id="307972"/>
    <lineage>
        <taxon>Eukaryota</taxon>
        <taxon>Metazoa</taxon>
        <taxon>Echinodermata</taxon>
        <taxon>Eleutherozoa</taxon>
        <taxon>Echinozoa</taxon>
        <taxon>Holothuroidea</taxon>
        <taxon>Aspidochirotacea</taxon>
        <taxon>Aspidochirotida</taxon>
        <taxon>Stichopodidae</taxon>
        <taxon>Apostichopus</taxon>
    </lineage>
</organism>
<comment type="caution">
    <text evidence="2">The sequence shown here is derived from an EMBL/GenBank/DDBJ whole genome shotgun (WGS) entry which is preliminary data.</text>
</comment>
<keyword evidence="3" id="KW-1185">Reference proteome</keyword>
<feature type="compositionally biased region" description="Basic and acidic residues" evidence="1">
    <location>
        <begin position="7"/>
        <end position="19"/>
    </location>
</feature>
<accession>A0A2G8JE71</accession>
<evidence type="ECO:0000313" key="2">
    <source>
        <dbReference type="EMBL" id="PIK34051.1"/>
    </source>
</evidence>
<feature type="region of interest" description="Disordered" evidence="1">
    <location>
        <begin position="1"/>
        <end position="29"/>
    </location>
</feature>
<dbReference type="InterPro" id="IPR017943">
    <property type="entry name" value="Bactericidal_perm-incr_a/b_dom"/>
</dbReference>
<dbReference type="EMBL" id="MRZV01002304">
    <property type="protein sequence ID" value="PIK34051.1"/>
    <property type="molecule type" value="Genomic_DNA"/>
</dbReference>
<evidence type="ECO:0000313" key="3">
    <source>
        <dbReference type="Proteomes" id="UP000230750"/>
    </source>
</evidence>
<protein>
    <submittedName>
        <fullName evidence="2">Putative bactericidal permeability-increasing protein</fullName>
    </submittedName>
</protein>
<dbReference type="OrthoDB" id="10255543at2759"/>
<dbReference type="GO" id="GO:0008289">
    <property type="term" value="F:lipid binding"/>
    <property type="evidence" value="ECO:0007669"/>
    <property type="project" value="InterPro"/>
</dbReference>
<gene>
    <name evidence="2" type="ORF">BSL78_29130</name>
</gene>